<dbReference type="Proteomes" id="UP000699042">
    <property type="component" value="Unassembled WGS sequence"/>
</dbReference>
<keyword evidence="3" id="KW-1185">Reference proteome</keyword>
<accession>A0A9P7UKH3</accession>
<name>A0A9P7UKH3_9PEZI</name>
<evidence type="ECO:0000313" key="2">
    <source>
        <dbReference type="EMBL" id="KAG7053860.1"/>
    </source>
</evidence>
<protein>
    <submittedName>
        <fullName evidence="2">Uncharacterized protein</fullName>
    </submittedName>
</protein>
<feature type="region of interest" description="Disordered" evidence="1">
    <location>
        <begin position="24"/>
        <end position="47"/>
    </location>
</feature>
<feature type="compositionally biased region" description="Basic and acidic residues" evidence="1">
    <location>
        <begin position="33"/>
        <end position="46"/>
    </location>
</feature>
<sequence>MRSYNIEILIIGDLKCAFQEMREAQDNPQEFEEQTRRRTAMTEDHSQSAAEVRQYCNVESAALLPPYGLGVIKSGKLALKGGMASHGTAAPT</sequence>
<evidence type="ECO:0000313" key="3">
    <source>
        <dbReference type="Proteomes" id="UP000699042"/>
    </source>
</evidence>
<gene>
    <name evidence="2" type="ORF">JMJ77_000940</name>
</gene>
<reference evidence="2" key="1">
    <citation type="submission" date="2021-05" db="EMBL/GenBank/DDBJ databases">
        <title>Comparative genomics of three Colletotrichum scovillei strains and genetic complementation revealed genes involved fungal growth and virulence on chili pepper.</title>
        <authorList>
            <person name="Hsieh D.-K."/>
            <person name="Chuang S.-C."/>
            <person name="Chen C.-Y."/>
            <person name="Chao Y.-T."/>
            <person name="Lu M.-Y.J."/>
            <person name="Lee M.-H."/>
            <person name="Shih M.-C."/>
        </authorList>
    </citation>
    <scope>NUCLEOTIDE SEQUENCE</scope>
    <source>
        <strain evidence="2">Coll-153</strain>
    </source>
</reference>
<dbReference type="AlphaFoldDB" id="A0A9P7UKH3"/>
<proteinExistence type="predicted"/>
<evidence type="ECO:0000256" key="1">
    <source>
        <dbReference type="SAM" id="MobiDB-lite"/>
    </source>
</evidence>
<dbReference type="EMBL" id="JAESDN010000003">
    <property type="protein sequence ID" value="KAG7053860.1"/>
    <property type="molecule type" value="Genomic_DNA"/>
</dbReference>
<organism evidence="2 3">
    <name type="scientific">Colletotrichum scovillei</name>
    <dbReference type="NCBI Taxonomy" id="1209932"/>
    <lineage>
        <taxon>Eukaryota</taxon>
        <taxon>Fungi</taxon>
        <taxon>Dikarya</taxon>
        <taxon>Ascomycota</taxon>
        <taxon>Pezizomycotina</taxon>
        <taxon>Sordariomycetes</taxon>
        <taxon>Hypocreomycetidae</taxon>
        <taxon>Glomerellales</taxon>
        <taxon>Glomerellaceae</taxon>
        <taxon>Colletotrichum</taxon>
        <taxon>Colletotrichum acutatum species complex</taxon>
    </lineage>
</organism>
<comment type="caution">
    <text evidence="2">The sequence shown here is derived from an EMBL/GenBank/DDBJ whole genome shotgun (WGS) entry which is preliminary data.</text>
</comment>